<organism evidence="10 11">
    <name type="scientific">Aeromicrobium piscarium</name>
    <dbReference type="NCBI Taxonomy" id="2590901"/>
    <lineage>
        <taxon>Bacteria</taxon>
        <taxon>Bacillati</taxon>
        <taxon>Actinomycetota</taxon>
        <taxon>Actinomycetes</taxon>
        <taxon>Propionibacteriales</taxon>
        <taxon>Nocardioidaceae</taxon>
        <taxon>Aeromicrobium</taxon>
    </lineage>
</organism>
<dbReference type="Pfam" id="PF00528">
    <property type="entry name" value="BPD_transp_1"/>
    <property type="match status" value="1"/>
</dbReference>
<dbReference type="GO" id="GO:0006865">
    <property type="term" value="P:amino acid transport"/>
    <property type="evidence" value="ECO:0007669"/>
    <property type="project" value="UniProtKB-KW"/>
</dbReference>
<dbReference type="Proteomes" id="UP000316988">
    <property type="component" value="Unassembled WGS sequence"/>
</dbReference>
<feature type="transmembrane region" description="Helical" evidence="8">
    <location>
        <begin position="57"/>
        <end position="81"/>
    </location>
</feature>
<dbReference type="RefSeq" id="WP_143913916.1">
    <property type="nucleotide sequence ID" value="NZ_VLNT01000010.1"/>
</dbReference>
<evidence type="ECO:0000256" key="5">
    <source>
        <dbReference type="ARBA" id="ARBA00022970"/>
    </source>
</evidence>
<evidence type="ECO:0000259" key="9">
    <source>
        <dbReference type="PROSITE" id="PS50928"/>
    </source>
</evidence>
<evidence type="ECO:0000256" key="1">
    <source>
        <dbReference type="ARBA" id="ARBA00004651"/>
    </source>
</evidence>
<dbReference type="CDD" id="cd06261">
    <property type="entry name" value="TM_PBP2"/>
    <property type="match status" value="1"/>
</dbReference>
<protein>
    <submittedName>
        <fullName evidence="10">ABC transporter permease subunit</fullName>
    </submittedName>
</protein>
<name>A0A554S785_9ACTN</name>
<evidence type="ECO:0000256" key="7">
    <source>
        <dbReference type="ARBA" id="ARBA00023136"/>
    </source>
</evidence>
<gene>
    <name evidence="10" type="ORF">FNM00_12685</name>
</gene>
<proteinExistence type="inferred from homology"/>
<dbReference type="GO" id="GO:0043190">
    <property type="term" value="C:ATP-binding cassette (ABC) transporter complex"/>
    <property type="evidence" value="ECO:0007669"/>
    <property type="project" value="InterPro"/>
</dbReference>
<dbReference type="InterPro" id="IPR010065">
    <property type="entry name" value="AA_ABC_transptr_permease_3TM"/>
</dbReference>
<dbReference type="AlphaFoldDB" id="A0A554S785"/>
<keyword evidence="5" id="KW-0029">Amino-acid transport</keyword>
<dbReference type="PANTHER" id="PTHR30614">
    <property type="entry name" value="MEMBRANE COMPONENT OF AMINO ACID ABC TRANSPORTER"/>
    <property type="match status" value="1"/>
</dbReference>
<feature type="transmembrane region" description="Helical" evidence="8">
    <location>
        <begin position="27"/>
        <end position="45"/>
    </location>
</feature>
<dbReference type="EMBL" id="VLNT01000010">
    <property type="protein sequence ID" value="TSD62201.1"/>
    <property type="molecule type" value="Genomic_DNA"/>
</dbReference>
<keyword evidence="7 8" id="KW-0472">Membrane</keyword>
<feature type="domain" description="ABC transmembrane type-1" evidence="9">
    <location>
        <begin position="158"/>
        <end position="347"/>
    </location>
</feature>
<feature type="transmembrane region" description="Helical" evidence="8">
    <location>
        <begin position="234"/>
        <end position="253"/>
    </location>
</feature>
<accession>A0A554S785</accession>
<evidence type="ECO:0000256" key="6">
    <source>
        <dbReference type="ARBA" id="ARBA00022989"/>
    </source>
</evidence>
<reference evidence="10 11" key="1">
    <citation type="submission" date="2019-07" db="EMBL/GenBank/DDBJ databases">
        <authorList>
            <person name="Zhao L.H."/>
        </authorList>
    </citation>
    <scope>NUCLEOTIDE SEQUENCE [LARGE SCALE GENOMIC DNA]</scope>
    <source>
        <strain evidence="10 11">Co35</strain>
    </source>
</reference>
<comment type="subcellular location">
    <subcellularLocation>
        <location evidence="1 8">Cell membrane</location>
        <topology evidence="1 8">Multi-pass membrane protein</topology>
    </subcellularLocation>
</comment>
<keyword evidence="2 8" id="KW-0813">Transport</keyword>
<dbReference type="Gene3D" id="1.10.3720.10">
    <property type="entry name" value="MetI-like"/>
    <property type="match status" value="1"/>
</dbReference>
<dbReference type="InterPro" id="IPR035906">
    <property type="entry name" value="MetI-like_sf"/>
</dbReference>
<evidence type="ECO:0000313" key="11">
    <source>
        <dbReference type="Proteomes" id="UP000316988"/>
    </source>
</evidence>
<dbReference type="PROSITE" id="PS50928">
    <property type="entry name" value="ABC_TM1"/>
    <property type="match status" value="1"/>
</dbReference>
<dbReference type="InterPro" id="IPR000515">
    <property type="entry name" value="MetI-like"/>
</dbReference>
<evidence type="ECO:0000256" key="8">
    <source>
        <dbReference type="RuleBase" id="RU363032"/>
    </source>
</evidence>
<dbReference type="NCBIfam" id="TIGR01726">
    <property type="entry name" value="HEQRo_perm_3TM"/>
    <property type="match status" value="1"/>
</dbReference>
<evidence type="ECO:0000256" key="2">
    <source>
        <dbReference type="ARBA" id="ARBA00022448"/>
    </source>
</evidence>
<sequence>MTSVPQETVEASSSATLLAPPPRTDRLIAVASILTVIALAVSYLAVSVATSKTPGSIRLLATIGVLLIVVGVLGASLAAATKAAGASRAARRAGDIVSARHAAARSRHHSLRSMAYSGFFVILAAVVLLVCADDFAVQETFFRWDLIQLSAGDITKAFAINVLIACSAQILAMLFGLVLAIGRSLPGDSFRPLRVLAVMYIDGFRSLPAIVVIYLICLGLPLSGVPVISDANPIAYAIIALSMTFSAYNAELFRSGMESIHHSQISAAYSLGMSPASVYRLVVLPQVARRLAPAMLGAFVMLQKDTALVNIVGIVDAFQQSKIYSGNYYNLSSIVVVCVLFIACTIPQTRFVDYQLAKARRRETA</sequence>
<dbReference type="InterPro" id="IPR043429">
    <property type="entry name" value="ArtM/GltK/GlnP/TcyL/YhdX-like"/>
</dbReference>
<comment type="similarity">
    <text evidence="8">Belongs to the binding-protein-dependent transport system permease family.</text>
</comment>
<comment type="caution">
    <text evidence="10">The sequence shown here is derived from an EMBL/GenBank/DDBJ whole genome shotgun (WGS) entry which is preliminary data.</text>
</comment>
<feature type="transmembrane region" description="Helical" evidence="8">
    <location>
        <begin position="157"/>
        <end position="182"/>
    </location>
</feature>
<keyword evidence="4 8" id="KW-0812">Transmembrane</keyword>
<keyword evidence="11" id="KW-1185">Reference proteome</keyword>
<keyword evidence="6 8" id="KW-1133">Transmembrane helix</keyword>
<feature type="transmembrane region" description="Helical" evidence="8">
    <location>
        <begin position="203"/>
        <end position="222"/>
    </location>
</feature>
<evidence type="ECO:0000313" key="10">
    <source>
        <dbReference type="EMBL" id="TSD62201.1"/>
    </source>
</evidence>
<feature type="transmembrane region" description="Helical" evidence="8">
    <location>
        <begin position="115"/>
        <end position="137"/>
    </location>
</feature>
<dbReference type="OrthoDB" id="3181282at2"/>
<dbReference type="SUPFAM" id="SSF161098">
    <property type="entry name" value="MetI-like"/>
    <property type="match status" value="1"/>
</dbReference>
<evidence type="ECO:0000256" key="3">
    <source>
        <dbReference type="ARBA" id="ARBA00022475"/>
    </source>
</evidence>
<dbReference type="GO" id="GO:0022857">
    <property type="term" value="F:transmembrane transporter activity"/>
    <property type="evidence" value="ECO:0007669"/>
    <property type="project" value="InterPro"/>
</dbReference>
<evidence type="ECO:0000256" key="4">
    <source>
        <dbReference type="ARBA" id="ARBA00022692"/>
    </source>
</evidence>
<keyword evidence="3" id="KW-1003">Cell membrane</keyword>
<dbReference type="PANTHER" id="PTHR30614:SF0">
    <property type="entry name" value="L-CYSTINE TRANSPORT SYSTEM PERMEASE PROTEIN TCYL"/>
    <property type="match status" value="1"/>
</dbReference>
<feature type="transmembrane region" description="Helical" evidence="8">
    <location>
        <begin position="328"/>
        <end position="352"/>
    </location>
</feature>